<feature type="compositionally biased region" description="Basic residues" evidence="9">
    <location>
        <begin position="436"/>
        <end position="448"/>
    </location>
</feature>
<dbReference type="GO" id="GO:0005737">
    <property type="term" value="C:cytoplasm"/>
    <property type="evidence" value="ECO:0007669"/>
    <property type="project" value="UniProtKB-ARBA"/>
</dbReference>
<dbReference type="Gene3D" id="2.30.250.10">
    <property type="entry name" value="Aminopeptidase i, Domain 2"/>
    <property type="match status" value="1"/>
</dbReference>
<dbReference type="InterPro" id="IPR001948">
    <property type="entry name" value="Peptidase_M18"/>
</dbReference>
<comment type="cofactor">
    <cofactor evidence="1">
        <name>Zn(2+)</name>
        <dbReference type="ChEBI" id="CHEBI:29105"/>
    </cofactor>
</comment>
<reference evidence="10 11" key="1">
    <citation type="submission" date="2016-08" db="EMBL/GenBank/DDBJ databases">
        <title>Genome sequence of Clavibacter michiganensis subsp. michiganensis strain CASJ007.</title>
        <authorList>
            <person name="Thapa S.P."/>
            <person name="Coaker G."/>
        </authorList>
    </citation>
    <scope>NUCLEOTIDE SEQUENCE [LARGE SCALE GENOMIC DNA]</scope>
    <source>
        <strain evidence="10">CASJ007</strain>
    </source>
</reference>
<dbReference type="InterPro" id="IPR023358">
    <property type="entry name" value="Peptidase_M18_dom2"/>
</dbReference>
<dbReference type="Gene3D" id="3.40.630.10">
    <property type="entry name" value="Zn peptidases"/>
    <property type="match status" value="1"/>
</dbReference>
<dbReference type="PRINTS" id="PR00932">
    <property type="entry name" value="AMINO1PTASE"/>
</dbReference>
<keyword evidence="8" id="KW-0482">Metalloprotease</keyword>
<dbReference type="GO" id="GO:0004177">
    <property type="term" value="F:aminopeptidase activity"/>
    <property type="evidence" value="ECO:0007669"/>
    <property type="project" value="UniProtKB-KW"/>
</dbReference>
<evidence type="ECO:0000313" key="10">
    <source>
        <dbReference type="EMBL" id="OUE04380.1"/>
    </source>
</evidence>
<accession>A0A251XLU8</accession>
<feature type="region of interest" description="Disordered" evidence="9">
    <location>
        <begin position="403"/>
        <end position="473"/>
    </location>
</feature>
<dbReference type="SUPFAM" id="SSF101821">
    <property type="entry name" value="Aminopeptidase/glucanase lid domain"/>
    <property type="match status" value="1"/>
</dbReference>
<dbReference type="Pfam" id="PF02127">
    <property type="entry name" value="Peptidase_M18"/>
    <property type="match status" value="1"/>
</dbReference>
<dbReference type="GO" id="GO:0008270">
    <property type="term" value="F:zinc ion binding"/>
    <property type="evidence" value="ECO:0007669"/>
    <property type="project" value="InterPro"/>
</dbReference>
<keyword evidence="4" id="KW-0645">Protease</keyword>
<comment type="caution">
    <text evidence="10">The sequence shown here is derived from an EMBL/GenBank/DDBJ whole genome shotgun (WGS) entry which is preliminary data.</text>
</comment>
<dbReference type="PANTHER" id="PTHR28570:SF3">
    <property type="entry name" value="ASPARTYL AMINOPEPTIDASE"/>
    <property type="match status" value="1"/>
</dbReference>
<feature type="compositionally biased region" description="Low complexity" evidence="9">
    <location>
        <begin position="411"/>
        <end position="430"/>
    </location>
</feature>
<keyword evidence="11" id="KW-1185">Reference proteome</keyword>
<evidence type="ECO:0000256" key="2">
    <source>
        <dbReference type="ARBA" id="ARBA00008290"/>
    </source>
</evidence>
<dbReference type="Proteomes" id="UP000195062">
    <property type="component" value="Unassembled WGS sequence"/>
</dbReference>
<evidence type="ECO:0000256" key="4">
    <source>
        <dbReference type="ARBA" id="ARBA00022670"/>
    </source>
</evidence>
<keyword evidence="5" id="KW-0479">Metal-binding</keyword>
<evidence type="ECO:0000256" key="7">
    <source>
        <dbReference type="ARBA" id="ARBA00022833"/>
    </source>
</evidence>
<dbReference type="EMBL" id="MDHH01000001">
    <property type="protein sequence ID" value="OUE04380.1"/>
    <property type="molecule type" value="Genomic_DNA"/>
</dbReference>
<evidence type="ECO:0000256" key="9">
    <source>
        <dbReference type="SAM" id="MobiDB-lite"/>
    </source>
</evidence>
<evidence type="ECO:0000256" key="8">
    <source>
        <dbReference type="ARBA" id="ARBA00023049"/>
    </source>
</evidence>
<dbReference type="AlphaFoldDB" id="A0A251XLU8"/>
<dbReference type="GO" id="GO:0008237">
    <property type="term" value="F:metallopeptidase activity"/>
    <property type="evidence" value="ECO:0007669"/>
    <property type="project" value="UniProtKB-KW"/>
</dbReference>
<comment type="similarity">
    <text evidence="2">Belongs to the peptidase M18 family.</text>
</comment>
<dbReference type="NCBIfam" id="NF002759">
    <property type="entry name" value="PRK02813.1"/>
    <property type="match status" value="1"/>
</dbReference>
<keyword evidence="7" id="KW-0862">Zinc</keyword>
<evidence type="ECO:0000256" key="6">
    <source>
        <dbReference type="ARBA" id="ARBA00022801"/>
    </source>
</evidence>
<organism evidence="10 11">
    <name type="scientific">Clavibacter michiganensis subsp. michiganensis</name>
    <dbReference type="NCBI Taxonomy" id="33013"/>
    <lineage>
        <taxon>Bacteria</taxon>
        <taxon>Bacillati</taxon>
        <taxon>Actinomycetota</taxon>
        <taxon>Actinomycetes</taxon>
        <taxon>Micrococcales</taxon>
        <taxon>Microbacteriaceae</taxon>
        <taxon>Clavibacter</taxon>
    </lineage>
</organism>
<proteinExistence type="inferred from homology"/>
<evidence type="ECO:0000256" key="1">
    <source>
        <dbReference type="ARBA" id="ARBA00001947"/>
    </source>
</evidence>
<name>A0A251XLU8_CLAMM</name>
<dbReference type="SUPFAM" id="SSF53187">
    <property type="entry name" value="Zn-dependent exopeptidases"/>
    <property type="match status" value="1"/>
</dbReference>
<evidence type="ECO:0000256" key="3">
    <source>
        <dbReference type="ARBA" id="ARBA00022438"/>
    </source>
</evidence>
<keyword evidence="3 10" id="KW-0031">Aminopeptidase</keyword>
<gene>
    <name evidence="10" type="primary">apeB</name>
    <name evidence="10" type="ORF">CMMCAS07_05495</name>
</gene>
<protein>
    <submittedName>
        <fullName evidence="10">Putative M18 family aminopeptidase 2</fullName>
    </submittedName>
</protein>
<dbReference type="PANTHER" id="PTHR28570">
    <property type="entry name" value="ASPARTYL AMINOPEPTIDASE"/>
    <property type="match status" value="1"/>
</dbReference>
<dbReference type="GO" id="GO:0006508">
    <property type="term" value="P:proteolysis"/>
    <property type="evidence" value="ECO:0007669"/>
    <property type="project" value="UniProtKB-KW"/>
</dbReference>
<keyword evidence="6" id="KW-0378">Hydrolase</keyword>
<evidence type="ECO:0000313" key="11">
    <source>
        <dbReference type="Proteomes" id="UP000195062"/>
    </source>
</evidence>
<sequence length="690" mass="72428">MPADRRAHLADLGRFIQASPSSFHAAEEGARRLEAAGFVRLDERDAWPTGAGRRFIVRDGALLAWIQPAGAHATTPFRVLGAHTDSPGFKLKPKPTIGSDGWLQAGVEVYGGPLLNSWLDRDLELAGRLVMRDGSRHLVRTGPLLRFPQLAVHLDRGVNTDGLRLDPQRHMSPILGTGSPADADVLGHLAGLASVAADDVLGYDVGVADTQAPGSLGIDGELFAAGRMDNLSSVHAGLAALLELAATADEDPDAPIAVLAAFDHEEVGSATPSGAAGPILEDVLGRISAGLGASSEDRRRAFASSWCLSADAGHAVHPNHPDRHDPANRPVPNGGPLLKINANQRYATDGVGAREWALACERAGVPYQEFVSSNAVPCGSTIGPITATRLGIRTVDVGSRCSRCTPPASCAAPTTRGTSPPRPPRSSARPPDARPAHHAPRTTHHAPRTTHDRGPDAIRAGPSVVHRGSAPVRLQQRAHLRELVALRRRHRARQLERLGRRAELRLPVGQLDRGQVPGDHPLEEQPAGVRAARLLEHLQLGVERGVAHRLDVGLGRAALRRAAGAAVLGSAAGRDPARLVAVLGAGGAGSALLARPLLGELRERPGLRALLVADLRGQLLRTRRQVAHLQRGHGELDGSGGVVAHLLGEGEVGAVPALRLRLGGRGRVGAGAGGILGVRGASSSRRARRR</sequence>
<evidence type="ECO:0000256" key="5">
    <source>
        <dbReference type="ARBA" id="ARBA00022723"/>
    </source>
</evidence>